<accession>A0A1I4F8T3</accession>
<name>A0A1I4F8T3_9PROT</name>
<dbReference type="STRING" id="1123062.SAMN02745775_12338"/>
<dbReference type="Proteomes" id="UP000199473">
    <property type="component" value="Unassembled WGS sequence"/>
</dbReference>
<dbReference type="AlphaFoldDB" id="A0A1I4F8T3"/>
<reference evidence="1 2" key="1">
    <citation type="submission" date="2016-10" db="EMBL/GenBank/DDBJ databases">
        <authorList>
            <person name="de Groot N.N."/>
        </authorList>
    </citation>
    <scope>NUCLEOTIDE SEQUENCE [LARGE SCALE GENOMIC DNA]</scope>
    <source>
        <strain evidence="1 2">DSM 19981</strain>
    </source>
</reference>
<evidence type="ECO:0000313" key="2">
    <source>
        <dbReference type="Proteomes" id="UP000199473"/>
    </source>
</evidence>
<proteinExistence type="predicted"/>
<sequence length="194" mass="20073">MNTDAEAKDGADPDEALLERLLMLQADDAPQVAPIAPARMAAIATAPGSMTAEERAVLLLSPASRHAFVEAGRAAAGRMASNDNLFFRAAGLAASDGGSTGFEIRVEGWASLTVRPGPAAVASFLLALTLDPAVPGGRAGRHVAVRSEQTGLVWLSGITDAEGCLRAPWSHGAGTPPRLGGEQDLRLQLDDRMP</sequence>
<dbReference type="EMBL" id="FOSQ01000023">
    <property type="protein sequence ID" value="SFL13257.1"/>
    <property type="molecule type" value="Genomic_DNA"/>
</dbReference>
<evidence type="ECO:0000313" key="1">
    <source>
        <dbReference type="EMBL" id="SFL13257.1"/>
    </source>
</evidence>
<gene>
    <name evidence="1" type="ORF">SAMN02745775_12338</name>
</gene>
<protein>
    <submittedName>
        <fullName evidence="1">Uncharacterized protein</fullName>
    </submittedName>
</protein>
<dbReference type="RefSeq" id="WP_092963333.1">
    <property type="nucleotide sequence ID" value="NZ_FOSQ01000023.1"/>
</dbReference>
<keyword evidence="2" id="KW-1185">Reference proteome</keyword>
<organism evidence="1 2">
    <name type="scientific">Falsiroseomonas stagni DSM 19981</name>
    <dbReference type="NCBI Taxonomy" id="1123062"/>
    <lineage>
        <taxon>Bacteria</taxon>
        <taxon>Pseudomonadati</taxon>
        <taxon>Pseudomonadota</taxon>
        <taxon>Alphaproteobacteria</taxon>
        <taxon>Acetobacterales</taxon>
        <taxon>Roseomonadaceae</taxon>
        <taxon>Falsiroseomonas</taxon>
    </lineage>
</organism>